<dbReference type="Proteomes" id="UP000828941">
    <property type="component" value="Chromosome 10"/>
</dbReference>
<proteinExistence type="predicted"/>
<evidence type="ECO:0000313" key="2">
    <source>
        <dbReference type="Proteomes" id="UP000828941"/>
    </source>
</evidence>
<organism evidence="1 2">
    <name type="scientific">Bauhinia variegata</name>
    <name type="common">Purple orchid tree</name>
    <name type="synonym">Phanera variegata</name>
    <dbReference type="NCBI Taxonomy" id="167791"/>
    <lineage>
        <taxon>Eukaryota</taxon>
        <taxon>Viridiplantae</taxon>
        <taxon>Streptophyta</taxon>
        <taxon>Embryophyta</taxon>
        <taxon>Tracheophyta</taxon>
        <taxon>Spermatophyta</taxon>
        <taxon>Magnoliopsida</taxon>
        <taxon>eudicotyledons</taxon>
        <taxon>Gunneridae</taxon>
        <taxon>Pentapetalae</taxon>
        <taxon>rosids</taxon>
        <taxon>fabids</taxon>
        <taxon>Fabales</taxon>
        <taxon>Fabaceae</taxon>
        <taxon>Cercidoideae</taxon>
        <taxon>Cercideae</taxon>
        <taxon>Bauhiniinae</taxon>
        <taxon>Bauhinia</taxon>
    </lineage>
</organism>
<accession>A0ACB9LYP0</accession>
<gene>
    <name evidence="1" type="ORF">L6164_024058</name>
</gene>
<sequence>MADTVKEPLLNNKKSSYEDCPGCKLDQLKEKREGISFKVLGFIWIIVLAMTLPVSSLFPFLYFMIRDFHIADREEDVAFYAGFVGGSYMIGRALTSILWGVMADRYGRKPVIAIGILSVIITNAIFGLSVNFWMAISTRFIVGCLNGLLSPVKAYTCEVFRDEHQALGLSTVSAAWGSGLIIGPALGGFLAQPADKYPNTFSKDSIFGRFPYFLPCLVVSLIGLPALIASFLLQETLHKHDKHIPPCDNSCEALETGSFESNTEGHLNETKQSGASIVSLLKNWPLLSAIIMYGVFSIHDMAYQEIFAMWVVSPRKYGGLSYTSEAVGEILIISGIGLLIFQMCLYPYVERILGTVLTTRISAILTIPLLQSFPFMTYLNGFILLLLLNCASLIKNVLAEAIATGTFLLQNRAVGQNQRGAANGLALTVMSICKAVGPAIGGVIFSWAQKHQEAAFIPGDHIVFLFLNVVVLVGVLMTFKPFTP</sequence>
<comment type="caution">
    <text evidence="1">The sequence shown here is derived from an EMBL/GenBank/DDBJ whole genome shotgun (WGS) entry which is preliminary data.</text>
</comment>
<reference evidence="1 2" key="1">
    <citation type="journal article" date="2022" name="DNA Res.">
        <title>Chromosomal-level genome assembly of the orchid tree Bauhinia variegata (Leguminosae; Cercidoideae) supports the allotetraploid origin hypothesis of Bauhinia.</title>
        <authorList>
            <person name="Zhong Y."/>
            <person name="Chen Y."/>
            <person name="Zheng D."/>
            <person name="Pang J."/>
            <person name="Liu Y."/>
            <person name="Luo S."/>
            <person name="Meng S."/>
            <person name="Qian L."/>
            <person name="Wei D."/>
            <person name="Dai S."/>
            <person name="Zhou R."/>
        </authorList>
    </citation>
    <scope>NUCLEOTIDE SEQUENCE [LARGE SCALE GENOMIC DNA]</scope>
    <source>
        <strain evidence="1">BV-YZ2020</strain>
    </source>
</reference>
<evidence type="ECO:0000313" key="1">
    <source>
        <dbReference type="EMBL" id="KAI4316040.1"/>
    </source>
</evidence>
<protein>
    <submittedName>
        <fullName evidence="1">Uncharacterized protein</fullName>
    </submittedName>
</protein>
<name>A0ACB9LYP0_BAUVA</name>
<dbReference type="EMBL" id="CM039435">
    <property type="protein sequence ID" value="KAI4316040.1"/>
    <property type="molecule type" value="Genomic_DNA"/>
</dbReference>
<keyword evidence="2" id="KW-1185">Reference proteome</keyword>